<proteinExistence type="predicted"/>
<dbReference type="SUPFAM" id="SSF50249">
    <property type="entry name" value="Nucleic acid-binding proteins"/>
    <property type="match status" value="1"/>
</dbReference>
<dbReference type="EMBL" id="JAENIK010000013">
    <property type="protein sequence ID" value="MBK1818262.1"/>
    <property type="molecule type" value="Genomic_DNA"/>
</dbReference>
<evidence type="ECO:0000313" key="3">
    <source>
        <dbReference type="Proteomes" id="UP000600139"/>
    </source>
</evidence>
<evidence type="ECO:0000259" key="1">
    <source>
        <dbReference type="Pfam" id="PF01336"/>
    </source>
</evidence>
<dbReference type="Proteomes" id="UP000600139">
    <property type="component" value="Unassembled WGS sequence"/>
</dbReference>
<evidence type="ECO:0000313" key="2">
    <source>
        <dbReference type="EMBL" id="MBK1818262.1"/>
    </source>
</evidence>
<dbReference type="CDD" id="cd04485">
    <property type="entry name" value="DnaE_OBF"/>
    <property type="match status" value="1"/>
</dbReference>
<organism evidence="2 3">
    <name type="scientific">Luteolibacter yonseiensis</name>
    <dbReference type="NCBI Taxonomy" id="1144680"/>
    <lineage>
        <taxon>Bacteria</taxon>
        <taxon>Pseudomonadati</taxon>
        <taxon>Verrucomicrobiota</taxon>
        <taxon>Verrucomicrobiia</taxon>
        <taxon>Verrucomicrobiales</taxon>
        <taxon>Verrucomicrobiaceae</taxon>
        <taxon>Luteolibacter</taxon>
    </lineage>
</organism>
<accession>A0A934R753</accession>
<protein>
    <recommendedName>
        <fullName evidence="1">OB domain-containing protein</fullName>
    </recommendedName>
</protein>
<dbReference type="AlphaFoldDB" id="A0A934R753"/>
<keyword evidence="3" id="KW-1185">Reference proteome</keyword>
<sequence>MPPMEMAERLSADFATQGASIGPHPMRLWRERMGTRQYQRAKDLTNLPSGFPIRVAGMVICRQRPGTAKGHCFISLEDETGIANLFVKKETFHAFRLVITSESFLCAEGRLQRSEGDQPTVYVTGITPLEGMTGDMLPHPMTSIEVDRKRRLE</sequence>
<dbReference type="InterPro" id="IPR004365">
    <property type="entry name" value="NA-bd_OB_tRNA"/>
</dbReference>
<dbReference type="GO" id="GO:0003676">
    <property type="term" value="F:nucleic acid binding"/>
    <property type="evidence" value="ECO:0007669"/>
    <property type="project" value="InterPro"/>
</dbReference>
<dbReference type="RefSeq" id="WP_200353211.1">
    <property type="nucleotide sequence ID" value="NZ_BAABHZ010000002.1"/>
</dbReference>
<name>A0A934R753_9BACT</name>
<comment type="caution">
    <text evidence="2">The sequence shown here is derived from an EMBL/GenBank/DDBJ whole genome shotgun (WGS) entry which is preliminary data.</text>
</comment>
<reference evidence="2" key="1">
    <citation type="submission" date="2021-01" db="EMBL/GenBank/DDBJ databases">
        <title>Modified the classification status of verrucomicrobia.</title>
        <authorList>
            <person name="Feng X."/>
        </authorList>
    </citation>
    <scope>NUCLEOTIDE SEQUENCE</scope>
    <source>
        <strain evidence="2">JCM 18052</strain>
    </source>
</reference>
<dbReference type="InterPro" id="IPR012340">
    <property type="entry name" value="NA-bd_OB-fold"/>
</dbReference>
<gene>
    <name evidence="2" type="ORF">JIN84_21755</name>
</gene>
<feature type="domain" description="OB" evidence="1">
    <location>
        <begin position="54"/>
        <end position="129"/>
    </location>
</feature>
<dbReference type="Gene3D" id="2.40.50.140">
    <property type="entry name" value="Nucleic acid-binding proteins"/>
    <property type="match status" value="1"/>
</dbReference>
<dbReference type="Pfam" id="PF01336">
    <property type="entry name" value="tRNA_anti-codon"/>
    <property type="match status" value="1"/>
</dbReference>